<feature type="compositionally biased region" description="Basic and acidic residues" evidence="1">
    <location>
        <begin position="545"/>
        <end position="557"/>
    </location>
</feature>
<evidence type="ECO:0000256" key="1">
    <source>
        <dbReference type="SAM" id="MobiDB-lite"/>
    </source>
</evidence>
<organism evidence="3 4">
    <name type="scientific">Pisum sativum</name>
    <name type="common">Garden pea</name>
    <name type="synonym">Lathyrus oleraceus</name>
    <dbReference type="NCBI Taxonomy" id="3888"/>
    <lineage>
        <taxon>Eukaryota</taxon>
        <taxon>Viridiplantae</taxon>
        <taxon>Streptophyta</taxon>
        <taxon>Embryophyta</taxon>
        <taxon>Tracheophyta</taxon>
        <taxon>Spermatophyta</taxon>
        <taxon>Magnoliopsida</taxon>
        <taxon>eudicotyledons</taxon>
        <taxon>Gunneridae</taxon>
        <taxon>Pentapetalae</taxon>
        <taxon>rosids</taxon>
        <taxon>fabids</taxon>
        <taxon>Fabales</taxon>
        <taxon>Fabaceae</taxon>
        <taxon>Papilionoideae</taxon>
        <taxon>50 kb inversion clade</taxon>
        <taxon>NPAAA clade</taxon>
        <taxon>Hologalegina</taxon>
        <taxon>IRL clade</taxon>
        <taxon>Fabeae</taxon>
        <taxon>Lathyrus</taxon>
    </lineage>
</organism>
<proteinExistence type="predicted"/>
<dbReference type="GO" id="GO:0005634">
    <property type="term" value="C:nucleus"/>
    <property type="evidence" value="ECO:0007669"/>
    <property type="project" value="TreeGrafter"/>
</dbReference>
<evidence type="ECO:0000313" key="4">
    <source>
        <dbReference type="Proteomes" id="UP001058974"/>
    </source>
</evidence>
<comment type="caution">
    <text evidence="3">The sequence shown here is derived from an EMBL/GenBank/DDBJ whole genome shotgun (WGS) entry which is preliminary data.</text>
</comment>
<dbReference type="InterPro" id="IPR000717">
    <property type="entry name" value="PCI_dom"/>
</dbReference>
<feature type="region of interest" description="Disordered" evidence="1">
    <location>
        <begin position="521"/>
        <end position="573"/>
    </location>
</feature>
<dbReference type="Gramene" id="Psat06G0642400-T1">
    <property type="protein sequence ID" value="KAI5401950.1"/>
    <property type="gene ID" value="KIW84_066424"/>
</dbReference>
<dbReference type="Proteomes" id="UP001058974">
    <property type="component" value="Chromosome 6"/>
</dbReference>
<keyword evidence="4" id="KW-1185">Reference proteome</keyword>
<accession>A0A9D4WJI8</accession>
<feature type="compositionally biased region" description="Polar residues" evidence="1">
    <location>
        <begin position="76"/>
        <end position="96"/>
    </location>
</feature>
<feature type="region of interest" description="Disordered" evidence="1">
    <location>
        <begin position="664"/>
        <end position="687"/>
    </location>
</feature>
<reference evidence="3 4" key="1">
    <citation type="journal article" date="2022" name="Nat. Genet.">
        <title>Improved pea reference genome and pan-genome highlight genomic features and evolutionary characteristics.</title>
        <authorList>
            <person name="Yang T."/>
            <person name="Liu R."/>
            <person name="Luo Y."/>
            <person name="Hu S."/>
            <person name="Wang D."/>
            <person name="Wang C."/>
            <person name="Pandey M.K."/>
            <person name="Ge S."/>
            <person name="Xu Q."/>
            <person name="Li N."/>
            <person name="Li G."/>
            <person name="Huang Y."/>
            <person name="Saxena R.K."/>
            <person name="Ji Y."/>
            <person name="Li M."/>
            <person name="Yan X."/>
            <person name="He Y."/>
            <person name="Liu Y."/>
            <person name="Wang X."/>
            <person name="Xiang C."/>
            <person name="Varshney R.K."/>
            <person name="Ding H."/>
            <person name="Gao S."/>
            <person name="Zong X."/>
        </authorList>
    </citation>
    <scope>NUCLEOTIDE SEQUENCE [LARGE SCALE GENOMIC DNA]</scope>
    <source>
        <strain evidence="3 4">cv. Zhongwan 6</strain>
    </source>
</reference>
<dbReference type="Pfam" id="PF03399">
    <property type="entry name" value="SAC3_GANP"/>
    <property type="match status" value="1"/>
</dbReference>
<feature type="compositionally biased region" description="Polar residues" evidence="1">
    <location>
        <begin position="57"/>
        <end position="66"/>
    </location>
</feature>
<name>A0A9D4WJI8_PEA</name>
<protein>
    <recommendedName>
        <fullName evidence="2">PCI domain-containing protein</fullName>
    </recommendedName>
</protein>
<dbReference type="AlphaFoldDB" id="A0A9D4WJI8"/>
<dbReference type="PROSITE" id="PS50250">
    <property type="entry name" value="PCI"/>
    <property type="match status" value="1"/>
</dbReference>
<dbReference type="InterPro" id="IPR045107">
    <property type="entry name" value="SAC3/GANP/THP3"/>
</dbReference>
<dbReference type="InterPro" id="IPR005062">
    <property type="entry name" value="SAC3/GANP/THP3_conserved"/>
</dbReference>
<dbReference type="EMBL" id="JAMSHJ010000006">
    <property type="protein sequence ID" value="KAI5401950.1"/>
    <property type="molecule type" value="Genomic_DNA"/>
</dbReference>
<feature type="region of interest" description="Disordered" evidence="1">
    <location>
        <begin position="57"/>
        <end position="96"/>
    </location>
</feature>
<feature type="domain" description="PCI" evidence="2">
    <location>
        <begin position="804"/>
        <end position="980"/>
    </location>
</feature>
<dbReference type="FunFam" id="1.25.40.990:FF:000005">
    <property type="entry name" value="Putative SAC3/GANP family protein"/>
    <property type="match status" value="1"/>
</dbReference>
<dbReference type="Gene3D" id="1.25.40.990">
    <property type="match status" value="1"/>
</dbReference>
<dbReference type="OrthoDB" id="199574at2759"/>
<gene>
    <name evidence="3" type="ORF">KIW84_066424</name>
</gene>
<dbReference type="PANTHER" id="PTHR12436">
    <property type="entry name" value="80 KDA MCM3-ASSOCIATED PROTEIN"/>
    <property type="match status" value="1"/>
</dbReference>
<feature type="region of interest" description="Disordered" evidence="1">
    <location>
        <begin position="276"/>
        <end position="306"/>
    </location>
</feature>
<evidence type="ECO:0000259" key="2">
    <source>
        <dbReference type="PROSITE" id="PS50250"/>
    </source>
</evidence>
<feature type="compositionally biased region" description="Basic residues" evidence="1">
    <location>
        <begin position="535"/>
        <end position="544"/>
    </location>
</feature>
<dbReference type="PANTHER" id="PTHR12436:SF4">
    <property type="entry name" value="LEUKOCYTE RECEPTOR CLUSTER MEMBER 8"/>
    <property type="match status" value="1"/>
</dbReference>
<sequence>MANEGTHTETLAPVESHLFENRLVDASQHQTSSYATTTSGPEAVSWTVQSSTANGVYSNPTYQYDQHPQPPGRSVQEGQSVSSVAGNTSNLGTANAPQDYNAYTSYANSSNPYGYGSSTGYSGYYNSYQQQQPNHAYSQPVGAYQNTGAPYQPISSFQSTGSYAGSATYSSTYYNPADYQTTGGYQNSNGYPNQAPVWNNGSYSSYSSHPYTSYAPDSNSSYSSGAAATSVQYQQQYTQWADYYSQTEVSCAPGTENLTVPSSSTLGCPVSAATSGYATPNNQPPQSYPQFWGQESSTPAAPSFQPAAVNSGDYDSYWKHGAQTSSQIIQTNPIQPNYQSHLDLNSSYDKFQDQQKTISSQGTNLYFPLPPPPPPPQQVNPAPLQCAPSLDTKQVSKFQIPTNPRIASNLAFEQSKTEKDSSTSSAAMKPAYIAVSLTKPTEKVSSNDAANSILKPGIFPKSLRGYVERALARCKDDKQMAACQAVMKEMITRATADCTLCTRDWDMEPLFPMPDADAVNKDNSLSSTHDFVLPKSKKSPRRSKSRWEPLAEEKPVDHPVPISNDHPVKYSSWVPNEKDRKLVVENKETKEDSWKNTKFSPLLQRISSKAPQRPFKKQRLADASIAHENSNASSDSDKEQSLGAYYSAVNDTPEELKRREIRSKRFDLGQAQRTENNHSRKKNARAGNLYNRRASALVLSKSFDDGVSKAVEDIDWDALTVKGTCQEIEKRYLRLTSAPDPATVRPEEILEKALLMVQNSQRNYLYKCDQLKSIRQDLTVQRIHNQLTVKVYETHARLALEVGDLPEYNQCQSQLKALYAEGIEGSYMEFAAYNLLCVIMHSNNYRELLSSMARLSVDSKKDEAVKHALAVRAAVTSGNYVAFFRLYKAAPNLNTCLMDLYVEKMRYKAVTCMCRSYRPTLPVSYVSQILGFSTAVPSIEANDEKESAALEECLEWLKAHGASIIADNNGDMMLDTKVSSTSLFVPEPEDAVAHGDANLDVNDFLAKAPL</sequence>
<evidence type="ECO:0000313" key="3">
    <source>
        <dbReference type="EMBL" id="KAI5401950.1"/>
    </source>
</evidence>
<feature type="compositionally biased region" description="Polar residues" evidence="1">
    <location>
        <begin position="288"/>
        <end position="300"/>
    </location>
</feature>
<dbReference type="Gramene" id="Psat6g239040.2">
    <property type="protein sequence ID" value="Psat6g239040.2.cds"/>
    <property type="gene ID" value="Psat6g239040"/>
</dbReference>